<feature type="compositionally biased region" description="Polar residues" evidence="1">
    <location>
        <begin position="32"/>
        <end position="45"/>
    </location>
</feature>
<feature type="region of interest" description="Disordered" evidence="1">
    <location>
        <begin position="23"/>
        <end position="113"/>
    </location>
</feature>
<protein>
    <submittedName>
        <fullName evidence="2">Uncharacterized protein</fullName>
    </submittedName>
</protein>
<feature type="compositionally biased region" description="Basic and acidic residues" evidence="1">
    <location>
        <begin position="71"/>
        <end position="87"/>
    </location>
</feature>
<evidence type="ECO:0000313" key="2">
    <source>
        <dbReference type="EMBL" id="KAG9482516.1"/>
    </source>
</evidence>
<evidence type="ECO:0000313" key="3">
    <source>
        <dbReference type="Proteomes" id="UP000770717"/>
    </source>
</evidence>
<dbReference type="EMBL" id="WNTK01000006">
    <property type="protein sequence ID" value="KAG9482516.1"/>
    <property type="molecule type" value="Genomic_DNA"/>
</dbReference>
<accession>A0A8J6F8D5</accession>
<dbReference type="Proteomes" id="UP000770717">
    <property type="component" value="Unassembled WGS sequence"/>
</dbReference>
<comment type="caution">
    <text evidence="2">The sequence shown here is derived from an EMBL/GenBank/DDBJ whole genome shotgun (WGS) entry which is preliminary data.</text>
</comment>
<keyword evidence="3" id="KW-1185">Reference proteome</keyword>
<dbReference type="OrthoDB" id="9886749at2759"/>
<evidence type="ECO:0000256" key="1">
    <source>
        <dbReference type="SAM" id="MobiDB-lite"/>
    </source>
</evidence>
<sequence length="223" mass="24570">MEKPSSPVLEMTLCWESSVKGHLTAEPRGSPMRSSADSGFGSQLFMNDVGEPSPLSLECSADRSNVSDPRANADCKGFSERPDRSLPEDSGISLSTGSPTLKRTSSYTESPNGGNYCRKEMVVNVTQGYLKQLQPQKPNSLEDEDLEKTWQPQVKDYRSQGPENPHKDQVDCDIFREPWIQVPGTFQTALPLTAAFSPFRRALWDIGVSAPSLGDVELLDTRS</sequence>
<organism evidence="2 3">
    <name type="scientific">Eleutherodactylus coqui</name>
    <name type="common">Puerto Rican coqui</name>
    <dbReference type="NCBI Taxonomy" id="57060"/>
    <lineage>
        <taxon>Eukaryota</taxon>
        <taxon>Metazoa</taxon>
        <taxon>Chordata</taxon>
        <taxon>Craniata</taxon>
        <taxon>Vertebrata</taxon>
        <taxon>Euteleostomi</taxon>
        <taxon>Amphibia</taxon>
        <taxon>Batrachia</taxon>
        <taxon>Anura</taxon>
        <taxon>Neobatrachia</taxon>
        <taxon>Hyloidea</taxon>
        <taxon>Eleutherodactylidae</taxon>
        <taxon>Eleutherodactylinae</taxon>
        <taxon>Eleutherodactylus</taxon>
        <taxon>Eleutherodactylus</taxon>
    </lineage>
</organism>
<feature type="compositionally biased region" description="Polar residues" evidence="1">
    <location>
        <begin position="92"/>
        <end position="113"/>
    </location>
</feature>
<reference evidence="2" key="1">
    <citation type="thesis" date="2020" institute="ProQuest LLC" country="789 East Eisenhower Parkway, Ann Arbor, MI, USA">
        <title>Comparative Genomics and Chromosome Evolution.</title>
        <authorList>
            <person name="Mudd A.B."/>
        </authorList>
    </citation>
    <scope>NUCLEOTIDE SEQUENCE</scope>
    <source>
        <strain evidence="2">HN-11 Male</strain>
        <tissue evidence="2">Kidney and liver</tissue>
    </source>
</reference>
<dbReference type="AlphaFoldDB" id="A0A8J6F8D5"/>
<proteinExistence type="predicted"/>
<gene>
    <name evidence="2" type="ORF">GDO78_011276</name>
</gene>
<name>A0A8J6F8D5_ELECQ</name>